<organism evidence="11">
    <name type="scientific">Mesostigma viride</name>
    <name type="common">Green alga</name>
    <dbReference type="NCBI Taxonomy" id="41882"/>
    <lineage>
        <taxon>Eukaryota</taxon>
        <taxon>Viridiplantae</taxon>
        <taxon>Streptophyta</taxon>
        <taxon>Mesostigmatophyceae</taxon>
        <taxon>Mesostigmatales</taxon>
        <taxon>Mesostigmataceae</taxon>
        <taxon>Mesostigma</taxon>
    </lineage>
</organism>
<dbReference type="Pfam" id="PF01241">
    <property type="entry name" value="PSI_PSAK"/>
    <property type="match status" value="1"/>
</dbReference>
<evidence type="ECO:0000256" key="3">
    <source>
        <dbReference type="ARBA" id="ARBA00006458"/>
    </source>
</evidence>
<evidence type="ECO:0000313" key="11">
    <source>
        <dbReference type="EMBL" id="LAC45516.1"/>
    </source>
</evidence>
<keyword evidence="7" id="KW-0812">Transmembrane</keyword>
<name>A0A7S4X3M1_MESVI</name>
<dbReference type="AlphaFoldDB" id="A0A7S4X3M1"/>
<dbReference type="GO" id="GO:0009507">
    <property type="term" value="C:chloroplast"/>
    <property type="evidence" value="ECO:0007669"/>
    <property type="project" value="UniProtKB-SubCell"/>
</dbReference>
<dbReference type="InterPro" id="IPR023618">
    <property type="entry name" value="PSI_PsaG/PsaK_dom"/>
</dbReference>
<comment type="subcellular location">
    <subcellularLocation>
        <location evidence="1">Membrane</location>
        <topology evidence="1">Multi-pass membrane protein</topology>
    </subcellularLocation>
    <subcellularLocation>
        <location evidence="2">Plastid</location>
        <location evidence="2">Chloroplast</location>
    </subcellularLocation>
</comment>
<evidence type="ECO:0000256" key="10">
    <source>
        <dbReference type="ARBA" id="ARBA00033434"/>
    </source>
</evidence>
<dbReference type="PROSITE" id="PS01026">
    <property type="entry name" value="PHOTOSYSTEM_I_PSAGK"/>
    <property type="match status" value="1"/>
</dbReference>
<dbReference type="PANTHER" id="PTHR34195:SF1">
    <property type="entry name" value="PHOTOSYSTEM I REACTION CENTER SUBUNIT V, CHLOROPLASTIC"/>
    <property type="match status" value="1"/>
</dbReference>
<dbReference type="InterPro" id="IPR016370">
    <property type="entry name" value="PSI_PsaG/PsaK_pln"/>
</dbReference>
<evidence type="ECO:0000256" key="7">
    <source>
        <dbReference type="ARBA" id="ARBA00022692"/>
    </source>
</evidence>
<dbReference type="Gene3D" id="1.10.286.40">
    <property type="entry name" value="Chlorophyll a-b binding protein like"/>
    <property type="match status" value="1"/>
</dbReference>
<keyword evidence="5" id="KW-0602">Photosynthesis</keyword>
<keyword evidence="4" id="KW-0150">Chloroplast</keyword>
<evidence type="ECO:0000256" key="6">
    <source>
        <dbReference type="ARBA" id="ARBA00022640"/>
    </source>
</evidence>
<accession>A0A7S4X3M1</accession>
<reference evidence="11" key="1">
    <citation type="journal article" date="2021" name="Plant Cell">
        <title>Unique peripheral antennas in the photosystems of the streptophyte alga Mesostigma viride.</title>
        <authorList>
            <person name="Aso M."/>
            <person name="Matsumae R."/>
            <person name="Tanaka A."/>
            <person name="Tanaka R."/>
            <person name="Takabayashi A."/>
        </authorList>
    </citation>
    <scope>NUCLEOTIDE SEQUENCE</scope>
    <source>
        <tissue evidence="11">Whole cell</tissue>
    </source>
</reference>
<evidence type="ECO:0000256" key="4">
    <source>
        <dbReference type="ARBA" id="ARBA00022528"/>
    </source>
</evidence>
<evidence type="ECO:0000256" key="1">
    <source>
        <dbReference type="ARBA" id="ARBA00004141"/>
    </source>
</evidence>
<evidence type="ECO:0000256" key="8">
    <source>
        <dbReference type="ARBA" id="ARBA00022836"/>
    </source>
</evidence>
<dbReference type="EMBL" id="ICQU01000031">
    <property type="protein sequence ID" value="LAC45516.1"/>
    <property type="molecule type" value="mRNA"/>
</dbReference>
<evidence type="ECO:0000256" key="9">
    <source>
        <dbReference type="ARBA" id="ARBA00023136"/>
    </source>
</evidence>
<keyword evidence="9" id="KW-0472">Membrane</keyword>
<keyword evidence="8" id="KW-0603">Photosystem I</keyword>
<evidence type="ECO:0000256" key="2">
    <source>
        <dbReference type="ARBA" id="ARBA00004229"/>
    </source>
</evidence>
<keyword evidence="6" id="KW-0934">Plastid</keyword>
<proteinExistence type="evidence at transcript level"/>
<evidence type="ECO:0000256" key="5">
    <source>
        <dbReference type="ARBA" id="ARBA00022531"/>
    </source>
</evidence>
<comment type="similarity">
    <text evidence="3">Belongs to the PsaG/PsaK family.</text>
</comment>
<gene>
    <name evidence="11" type="primary">PSAG</name>
</gene>
<dbReference type="InterPro" id="IPR000549">
    <property type="entry name" value="PSI_PsaG/PsaK"/>
</dbReference>
<dbReference type="GO" id="GO:0009522">
    <property type="term" value="C:photosystem I"/>
    <property type="evidence" value="ECO:0007669"/>
    <property type="project" value="UniProtKB-KW"/>
</dbReference>
<protein>
    <recommendedName>
        <fullName evidence="10">PSI-G</fullName>
    </recommendedName>
</protein>
<dbReference type="PANTHER" id="PTHR34195">
    <property type="entry name" value="PHOTOSYSTEM I REACTION CENTER SUBUNIT V, CHLOROPLASTIC-RELATED"/>
    <property type="match status" value="1"/>
</dbReference>
<dbReference type="GO" id="GO:0015979">
    <property type="term" value="P:photosynthesis"/>
    <property type="evidence" value="ECO:0007669"/>
    <property type="project" value="UniProtKB-KW"/>
</dbReference>
<sequence length="143" mass="15325">MAATLSFAGLRKVNAVDNLNVRAEAKVSRPSGKVSSGVNHRKETVCFAPNVTICVCNALMLSLGRFAFLPWQRYTNSKAGQPKQNGVTHFDSGDNYAAEMTTMLKSNDPAGFNVIDVLAWGSLGHALGYAALAIESNGYNFPL</sequence>